<keyword evidence="4" id="KW-1185">Reference proteome</keyword>
<organism evidence="3 4">
    <name type="scientific">Nonomuraea montanisoli</name>
    <dbReference type="NCBI Taxonomy" id="2741721"/>
    <lineage>
        <taxon>Bacteria</taxon>
        <taxon>Bacillati</taxon>
        <taxon>Actinomycetota</taxon>
        <taxon>Actinomycetes</taxon>
        <taxon>Streptosporangiales</taxon>
        <taxon>Streptosporangiaceae</taxon>
        <taxon>Nonomuraea</taxon>
    </lineage>
</organism>
<accession>A0A7Y6I954</accession>
<comment type="caution">
    <text evidence="3">The sequence shown here is derived from an EMBL/GenBank/DDBJ whole genome shotgun (WGS) entry which is preliminary data.</text>
</comment>
<evidence type="ECO:0000313" key="4">
    <source>
        <dbReference type="Proteomes" id="UP000586042"/>
    </source>
</evidence>
<name>A0A7Y6I954_9ACTN</name>
<dbReference type="AlphaFoldDB" id="A0A7Y6I954"/>
<keyword evidence="2" id="KW-1133">Transmembrane helix</keyword>
<keyword evidence="2" id="KW-0472">Membrane</keyword>
<feature type="compositionally biased region" description="Low complexity" evidence="1">
    <location>
        <begin position="72"/>
        <end position="82"/>
    </location>
</feature>
<dbReference type="InterPro" id="IPR046151">
    <property type="entry name" value="DUF6153"/>
</dbReference>
<dbReference type="Pfam" id="PF19650">
    <property type="entry name" value="DUF6153"/>
    <property type="match status" value="1"/>
</dbReference>
<protein>
    <submittedName>
        <fullName evidence="3">Uncharacterized protein</fullName>
    </submittedName>
</protein>
<feature type="transmembrane region" description="Helical" evidence="2">
    <location>
        <begin position="88"/>
        <end position="107"/>
    </location>
</feature>
<proteinExistence type="predicted"/>
<feature type="compositionally biased region" description="Basic and acidic residues" evidence="1">
    <location>
        <begin position="51"/>
        <end position="69"/>
    </location>
</feature>
<gene>
    <name evidence="3" type="ORF">HTZ77_14580</name>
</gene>
<dbReference type="EMBL" id="JABWGN010000005">
    <property type="protein sequence ID" value="NUW32649.1"/>
    <property type="molecule type" value="Genomic_DNA"/>
</dbReference>
<keyword evidence="2" id="KW-0812">Transmembrane</keyword>
<dbReference type="Proteomes" id="UP000586042">
    <property type="component" value="Unassembled WGS sequence"/>
</dbReference>
<sequence length="148" mass="15512">MEGWRRGSRLALLVLLVLGVCGMHTLGHVGLHRAHGGTAAPHRSHGTTVADHTRLDHTRSESARSDHTGRHAAGQASSAGGQLPDLDPGSVCLAVLTSLLLLLVAAARARARRGTEPPDAIGRVAGRIARPPPLPLSLRLARVSVLRI</sequence>
<evidence type="ECO:0000256" key="2">
    <source>
        <dbReference type="SAM" id="Phobius"/>
    </source>
</evidence>
<evidence type="ECO:0000256" key="1">
    <source>
        <dbReference type="SAM" id="MobiDB-lite"/>
    </source>
</evidence>
<evidence type="ECO:0000313" key="3">
    <source>
        <dbReference type="EMBL" id="NUW32649.1"/>
    </source>
</evidence>
<feature type="region of interest" description="Disordered" evidence="1">
    <location>
        <begin position="35"/>
        <end position="82"/>
    </location>
</feature>
<reference evidence="3 4" key="1">
    <citation type="submission" date="2020-06" db="EMBL/GenBank/DDBJ databases">
        <title>Nonomuraea sp. SMC257, a novel actinomycete isolated from soil.</title>
        <authorList>
            <person name="Chanama M."/>
        </authorList>
    </citation>
    <scope>NUCLEOTIDE SEQUENCE [LARGE SCALE GENOMIC DNA]</scope>
    <source>
        <strain evidence="3 4">SMC257</strain>
    </source>
</reference>
<dbReference type="RefSeq" id="WP_175590085.1">
    <property type="nucleotide sequence ID" value="NZ_JABWGN010000005.1"/>
</dbReference>